<gene>
    <name evidence="2" type="ORF">BC793_124110</name>
</gene>
<evidence type="ECO:0000313" key="2">
    <source>
        <dbReference type="EMBL" id="PWK36129.1"/>
    </source>
</evidence>
<feature type="transmembrane region" description="Helical" evidence="1">
    <location>
        <begin position="22"/>
        <end position="42"/>
    </location>
</feature>
<sequence length="281" mass="30764">MGECHAWSPLYTPPVSVRTARLLAVPFVVLAFVLRLAEVLWFRPLLWRLDSFSLHAALGLAAIGAALAGPLGAYFLLTRRVRSQPATWHLDPGARSFSVGPSHATGYRAVFIGWAAAGLILVERVPFQEHMRIADEVAPSALTVPLAVLALLLAIAFIMADRRSVTLDEDGVTLQGWLRRARIRWVDPMPWQLTVHARRGSSKLIIEQSRTSTSGSAQPRWIRIPAQWMHIEPGFLAFTLSYYIGAPGSRHGIGTEAELKTLIAAHHGVTSSANQVHHSAG</sequence>
<feature type="transmembrane region" description="Helical" evidence="1">
    <location>
        <begin position="54"/>
        <end position="77"/>
    </location>
</feature>
<feature type="transmembrane region" description="Helical" evidence="1">
    <location>
        <begin position="142"/>
        <end position="160"/>
    </location>
</feature>
<accession>A0A316EXQ2</accession>
<proteinExistence type="predicted"/>
<dbReference type="AlphaFoldDB" id="A0A316EXQ2"/>
<dbReference type="EMBL" id="QGGR01000024">
    <property type="protein sequence ID" value="PWK36129.1"/>
    <property type="molecule type" value="Genomic_DNA"/>
</dbReference>
<protein>
    <recommendedName>
        <fullName evidence="4">PH (Pleckstrin Homology) domain-containing protein</fullName>
    </recommendedName>
</protein>
<feature type="transmembrane region" description="Helical" evidence="1">
    <location>
        <begin position="105"/>
        <end position="122"/>
    </location>
</feature>
<reference evidence="2 3" key="1">
    <citation type="submission" date="2018-05" db="EMBL/GenBank/DDBJ databases">
        <title>Genomic Encyclopedia of Archaeal and Bacterial Type Strains, Phase II (KMG-II): from individual species to whole genera.</title>
        <authorList>
            <person name="Goeker M."/>
        </authorList>
    </citation>
    <scope>NUCLEOTIDE SEQUENCE [LARGE SCALE GENOMIC DNA]</scope>
    <source>
        <strain evidence="2 3">DSM 45184</strain>
    </source>
</reference>
<keyword evidence="1" id="KW-0472">Membrane</keyword>
<keyword evidence="3" id="KW-1185">Reference proteome</keyword>
<keyword evidence="1" id="KW-1133">Transmembrane helix</keyword>
<name>A0A316EXQ2_9ACTN</name>
<keyword evidence="1" id="KW-0812">Transmembrane</keyword>
<evidence type="ECO:0008006" key="4">
    <source>
        <dbReference type="Google" id="ProtNLM"/>
    </source>
</evidence>
<dbReference type="Proteomes" id="UP000245697">
    <property type="component" value="Unassembled WGS sequence"/>
</dbReference>
<evidence type="ECO:0000313" key="3">
    <source>
        <dbReference type="Proteomes" id="UP000245697"/>
    </source>
</evidence>
<comment type="caution">
    <text evidence="2">The sequence shown here is derived from an EMBL/GenBank/DDBJ whole genome shotgun (WGS) entry which is preliminary data.</text>
</comment>
<organism evidence="2 3">
    <name type="scientific">Actinoplanes xinjiangensis</name>
    <dbReference type="NCBI Taxonomy" id="512350"/>
    <lineage>
        <taxon>Bacteria</taxon>
        <taxon>Bacillati</taxon>
        <taxon>Actinomycetota</taxon>
        <taxon>Actinomycetes</taxon>
        <taxon>Micromonosporales</taxon>
        <taxon>Micromonosporaceae</taxon>
        <taxon>Actinoplanes</taxon>
    </lineage>
</organism>
<evidence type="ECO:0000256" key="1">
    <source>
        <dbReference type="SAM" id="Phobius"/>
    </source>
</evidence>